<reference evidence="1" key="1">
    <citation type="submission" date="2020-03" db="EMBL/GenBank/DDBJ databases">
        <authorList>
            <person name="Weist P."/>
        </authorList>
    </citation>
    <scope>NUCLEOTIDE SEQUENCE</scope>
</reference>
<dbReference type="AlphaFoldDB" id="A0A9N7YUW2"/>
<dbReference type="EMBL" id="CADEAL010002247">
    <property type="protein sequence ID" value="CAB1439221.1"/>
    <property type="molecule type" value="Genomic_DNA"/>
</dbReference>
<evidence type="ECO:0000313" key="2">
    <source>
        <dbReference type="Proteomes" id="UP001153269"/>
    </source>
</evidence>
<accession>A0A9N7YUW2</accession>
<keyword evidence="2" id="KW-1185">Reference proteome</keyword>
<name>A0A9N7YUW2_PLEPL</name>
<gene>
    <name evidence="1" type="ORF">PLEPLA_LOCUS27043</name>
</gene>
<dbReference type="Proteomes" id="UP001153269">
    <property type="component" value="Unassembled WGS sequence"/>
</dbReference>
<proteinExistence type="predicted"/>
<protein>
    <submittedName>
        <fullName evidence="1">Uncharacterized protein</fullName>
    </submittedName>
</protein>
<organism evidence="1 2">
    <name type="scientific">Pleuronectes platessa</name>
    <name type="common">European plaice</name>
    <dbReference type="NCBI Taxonomy" id="8262"/>
    <lineage>
        <taxon>Eukaryota</taxon>
        <taxon>Metazoa</taxon>
        <taxon>Chordata</taxon>
        <taxon>Craniata</taxon>
        <taxon>Vertebrata</taxon>
        <taxon>Euteleostomi</taxon>
        <taxon>Actinopterygii</taxon>
        <taxon>Neopterygii</taxon>
        <taxon>Teleostei</taxon>
        <taxon>Neoteleostei</taxon>
        <taxon>Acanthomorphata</taxon>
        <taxon>Carangaria</taxon>
        <taxon>Pleuronectiformes</taxon>
        <taxon>Pleuronectoidei</taxon>
        <taxon>Pleuronectidae</taxon>
        <taxon>Pleuronectes</taxon>
    </lineage>
</organism>
<evidence type="ECO:0000313" key="1">
    <source>
        <dbReference type="EMBL" id="CAB1439221.1"/>
    </source>
</evidence>
<comment type="caution">
    <text evidence="1">The sequence shown here is derived from an EMBL/GenBank/DDBJ whole genome shotgun (WGS) entry which is preliminary data.</text>
</comment>
<sequence>MADRAQPDALCKHRLRLKYVDTLASEHRSREELKISCGSVCLNGSEEPQIQNLESAQSDQTSGVGVTVKY</sequence>